<dbReference type="SUPFAM" id="SSF53098">
    <property type="entry name" value="Ribonuclease H-like"/>
    <property type="match status" value="1"/>
</dbReference>
<dbReference type="AlphaFoldDB" id="A0A2B4RLJ7"/>
<comment type="caution">
    <text evidence="1">The sequence shown here is derived from an EMBL/GenBank/DDBJ whole genome shotgun (WGS) entry which is preliminary data.</text>
</comment>
<dbReference type="PANTHER" id="PTHR46289:SF17">
    <property type="entry name" value="HAT C-TERMINAL DIMERISATION DOMAIN-CONTAINING PROTEIN"/>
    <property type="match status" value="1"/>
</dbReference>
<gene>
    <name evidence="1" type="primary">ZMYM1</name>
    <name evidence="1" type="ORF">AWC38_SpisGene18548</name>
</gene>
<dbReference type="InterPro" id="IPR052958">
    <property type="entry name" value="IFN-induced_PKR_regulator"/>
</dbReference>
<evidence type="ECO:0000313" key="2">
    <source>
        <dbReference type="Proteomes" id="UP000225706"/>
    </source>
</evidence>
<organism evidence="1 2">
    <name type="scientific">Stylophora pistillata</name>
    <name type="common">Smooth cauliflower coral</name>
    <dbReference type="NCBI Taxonomy" id="50429"/>
    <lineage>
        <taxon>Eukaryota</taxon>
        <taxon>Metazoa</taxon>
        <taxon>Cnidaria</taxon>
        <taxon>Anthozoa</taxon>
        <taxon>Hexacorallia</taxon>
        <taxon>Scleractinia</taxon>
        <taxon>Astrocoeniina</taxon>
        <taxon>Pocilloporidae</taxon>
        <taxon>Stylophora</taxon>
    </lineage>
</organism>
<reference evidence="2" key="1">
    <citation type="journal article" date="2017" name="bioRxiv">
        <title>Comparative analysis of the genomes of Stylophora pistillata and Acropora digitifera provides evidence for extensive differences between species of corals.</title>
        <authorList>
            <person name="Voolstra C.R."/>
            <person name="Li Y."/>
            <person name="Liew Y.J."/>
            <person name="Baumgarten S."/>
            <person name="Zoccola D."/>
            <person name="Flot J.-F."/>
            <person name="Tambutte S."/>
            <person name="Allemand D."/>
            <person name="Aranda M."/>
        </authorList>
    </citation>
    <scope>NUCLEOTIDE SEQUENCE [LARGE SCALE GENOMIC DNA]</scope>
</reference>
<dbReference type="PANTHER" id="PTHR46289">
    <property type="entry name" value="52 KDA REPRESSOR OF THE INHIBITOR OF THE PROTEIN KINASE-LIKE PROTEIN-RELATED"/>
    <property type="match status" value="1"/>
</dbReference>
<dbReference type="STRING" id="50429.A0A2B4RLJ7"/>
<dbReference type="EMBL" id="LSMT01000494">
    <property type="protein sequence ID" value="PFX17145.1"/>
    <property type="molecule type" value="Genomic_DNA"/>
</dbReference>
<sequence>MEECSPLGIYVHCYGHVLNLALKDTVTQIEPLRNALGTFQALYNFLEASPKRHALFSDTDMQGEDLKLTLKSLSTTRWSCWWEAAKAVHGQMERIVKALLTLSSDKDPKTYSESRALLNAICDLEFVFGLCVLKVILSNTSSLCRYLQGKTVDVISARRNANLTIQTLRQCRSEESFKSVWQLASAMGLKMKNWLTNSQFELRETRAPRQTPSCRLQTLVGKTRSKKA</sequence>
<dbReference type="Proteomes" id="UP000225706">
    <property type="component" value="Unassembled WGS sequence"/>
</dbReference>
<keyword evidence="2" id="KW-1185">Reference proteome</keyword>
<evidence type="ECO:0000313" key="1">
    <source>
        <dbReference type="EMBL" id="PFX17145.1"/>
    </source>
</evidence>
<accession>A0A2B4RLJ7</accession>
<dbReference type="InterPro" id="IPR012337">
    <property type="entry name" value="RNaseH-like_sf"/>
</dbReference>
<proteinExistence type="predicted"/>
<dbReference type="OrthoDB" id="7205626at2759"/>
<protein>
    <submittedName>
        <fullName evidence="1">Zinc finger MYM-type protein 1</fullName>
    </submittedName>
</protein>
<name>A0A2B4RLJ7_STYPI</name>